<keyword evidence="1" id="KW-0472">Membrane</keyword>
<dbReference type="AlphaFoldDB" id="A0A147F190"/>
<accession>A0A147F190</accession>
<protein>
    <submittedName>
        <fullName evidence="3">Uncharacterized protein</fullName>
    </submittedName>
</protein>
<reference evidence="3 4" key="1">
    <citation type="journal article" date="2016" name="Front. Microbiol.">
        <title>Genomic Resource of Rice Seed Associated Bacteria.</title>
        <authorList>
            <person name="Midha S."/>
            <person name="Bansal K."/>
            <person name="Sharma S."/>
            <person name="Kumar N."/>
            <person name="Patil P.P."/>
            <person name="Chaudhry V."/>
            <person name="Patil P.B."/>
        </authorList>
    </citation>
    <scope>NUCLEOTIDE SEQUENCE [LARGE SCALE GENOMIC DNA]</scope>
    <source>
        <strain evidence="3 4">NS220</strain>
    </source>
</reference>
<evidence type="ECO:0000313" key="3">
    <source>
        <dbReference type="EMBL" id="KTR96602.1"/>
    </source>
</evidence>
<gene>
    <name evidence="3" type="ORF">NS220_01540</name>
</gene>
<feature type="transmembrane region" description="Helical" evidence="1">
    <location>
        <begin position="171"/>
        <end position="195"/>
    </location>
</feature>
<feature type="signal peptide" evidence="2">
    <location>
        <begin position="1"/>
        <end position="32"/>
    </location>
</feature>
<keyword evidence="1" id="KW-1133">Transmembrane helix</keyword>
<dbReference type="InterPro" id="IPR023888">
    <property type="entry name" value="SdpC-like"/>
</dbReference>
<feature type="chain" id="PRO_5007544714" evidence="2">
    <location>
        <begin position="33"/>
        <end position="237"/>
    </location>
</feature>
<dbReference type="PATRIC" id="fig|2033.6.peg.3404"/>
<comment type="caution">
    <text evidence="3">The sequence shown here is derived from an EMBL/GenBank/DDBJ whole genome shotgun (WGS) entry which is preliminary data.</text>
</comment>
<evidence type="ECO:0000256" key="2">
    <source>
        <dbReference type="SAM" id="SignalP"/>
    </source>
</evidence>
<dbReference type="EMBL" id="LDRT01000007">
    <property type="protein sequence ID" value="KTR96602.1"/>
    <property type="molecule type" value="Genomic_DNA"/>
</dbReference>
<organism evidence="3 4">
    <name type="scientific">Microbacterium testaceum</name>
    <name type="common">Aureobacterium testaceum</name>
    <name type="synonym">Brevibacterium testaceum</name>
    <dbReference type="NCBI Taxonomy" id="2033"/>
    <lineage>
        <taxon>Bacteria</taxon>
        <taxon>Bacillati</taxon>
        <taxon>Actinomycetota</taxon>
        <taxon>Actinomycetes</taxon>
        <taxon>Micrococcales</taxon>
        <taxon>Microbacteriaceae</taxon>
        <taxon>Microbacterium</taxon>
    </lineage>
</organism>
<dbReference type="Pfam" id="PF26137">
    <property type="entry name" value="Toxin_SdpC"/>
    <property type="match status" value="1"/>
</dbReference>
<evidence type="ECO:0000313" key="4">
    <source>
        <dbReference type="Proteomes" id="UP000075025"/>
    </source>
</evidence>
<dbReference type="Proteomes" id="UP000075025">
    <property type="component" value="Unassembled WGS sequence"/>
</dbReference>
<name>A0A147F190_MICTE</name>
<sequence length="237" mass="23874">MRTVSSVSHRLTVVGGVVALCAGLLVPTAAHAAPSAPASAASSAVSAPLSPEKAEAVFLALFFMQGDEALALYEHDAISQLDGFGDVYAAVNAPEARAVSASVVADLRASDPEYFTRFASSVASGNPFVVEEQIAQSRADISGTATIAALADQDAATYVPGEMGPTCGVTVVVGAAFVLAVAVFAAAGAVIWVAAAGGQVVAVAETAVEVRNVQRAAQGDQLYQDWIADVTTTYAGA</sequence>
<keyword evidence="1" id="KW-0812">Transmembrane</keyword>
<proteinExistence type="predicted"/>
<dbReference type="RefSeq" id="WP_058622344.1">
    <property type="nucleotide sequence ID" value="NZ_LDRT01000007.1"/>
</dbReference>
<keyword evidence="2" id="KW-0732">Signal</keyword>
<evidence type="ECO:0000256" key="1">
    <source>
        <dbReference type="SAM" id="Phobius"/>
    </source>
</evidence>